<dbReference type="InterPro" id="IPR036236">
    <property type="entry name" value="Znf_C2H2_sf"/>
</dbReference>
<comment type="caution">
    <text evidence="10">The sequence shown here is derived from an EMBL/GenBank/DDBJ whole genome shotgun (WGS) entry which is preliminary data.</text>
</comment>
<evidence type="ECO:0000256" key="1">
    <source>
        <dbReference type="ARBA" id="ARBA00004123"/>
    </source>
</evidence>
<dbReference type="GO" id="GO:0005634">
    <property type="term" value="C:nucleus"/>
    <property type="evidence" value="ECO:0007669"/>
    <property type="project" value="UniProtKB-SubCell"/>
</dbReference>
<dbReference type="PROSITE" id="PS00028">
    <property type="entry name" value="ZINC_FINGER_C2H2_1"/>
    <property type="match status" value="2"/>
</dbReference>
<dbReference type="Gene3D" id="3.30.160.60">
    <property type="entry name" value="Classic Zinc Finger"/>
    <property type="match status" value="1"/>
</dbReference>
<name>A0AAN9TI43_9HEMI</name>
<keyword evidence="11" id="KW-1185">Reference proteome</keyword>
<keyword evidence="6" id="KW-0539">Nucleus</keyword>
<reference evidence="10 11" key="1">
    <citation type="submission" date="2024-03" db="EMBL/GenBank/DDBJ databases">
        <title>Adaptation during the transition from Ophiocordyceps entomopathogen to insect associate is accompanied by gene loss and intensified selection.</title>
        <authorList>
            <person name="Ward C.M."/>
            <person name="Onetto C.A."/>
            <person name="Borneman A.R."/>
        </authorList>
    </citation>
    <scope>NUCLEOTIDE SEQUENCE [LARGE SCALE GENOMIC DNA]</scope>
    <source>
        <strain evidence="10">AWRI1</strain>
        <tissue evidence="10">Single Adult Female</tissue>
    </source>
</reference>
<protein>
    <recommendedName>
        <fullName evidence="9">C2H2-type domain-containing protein</fullName>
    </recommendedName>
</protein>
<dbReference type="InterPro" id="IPR013087">
    <property type="entry name" value="Znf_C2H2_type"/>
</dbReference>
<evidence type="ECO:0000256" key="2">
    <source>
        <dbReference type="ARBA" id="ARBA00022723"/>
    </source>
</evidence>
<feature type="region of interest" description="Disordered" evidence="8">
    <location>
        <begin position="311"/>
        <end position="346"/>
    </location>
</feature>
<feature type="compositionally biased region" description="Polar residues" evidence="8">
    <location>
        <begin position="272"/>
        <end position="282"/>
    </location>
</feature>
<dbReference type="SMART" id="SM00355">
    <property type="entry name" value="ZnF_C2H2"/>
    <property type="match status" value="3"/>
</dbReference>
<evidence type="ECO:0000256" key="3">
    <source>
        <dbReference type="ARBA" id="ARBA00022737"/>
    </source>
</evidence>
<organism evidence="10 11">
    <name type="scientific">Parthenolecanium corni</name>
    <dbReference type="NCBI Taxonomy" id="536013"/>
    <lineage>
        <taxon>Eukaryota</taxon>
        <taxon>Metazoa</taxon>
        <taxon>Ecdysozoa</taxon>
        <taxon>Arthropoda</taxon>
        <taxon>Hexapoda</taxon>
        <taxon>Insecta</taxon>
        <taxon>Pterygota</taxon>
        <taxon>Neoptera</taxon>
        <taxon>Paraneoptera</taxon>
        <taxon>Hemiptera</taxon>
        <taxon>Sternorrhyncha</taxon>
        <taxon>Coccoidea</taxon>
        <taxon>Coccidae</taxon>
        <taxon>Parthenolecanium</taxon>
    </lineage>
</organism>
<gene>
    <name evidence="10" type="ORF">V9T40_002247</name>
</gene>
<keyword evidence="2" id="KW-0479">Metal-binding</keyword>
<dbReference type="GO" id="GO:0008270">
    <property type="term" value="F:zinc ion binding"/>
    <property type="evidence" value="ECO:0007669"/>
    <property type="project" value="UniProtKB-KW"/>
</dbReference>
<feature type="domain" description="C2H2-type" evidence="9">
    <location>
        <begin position="351"/>
        <end position="378"/>
    </location>
</feature>
<feature type="compositionally biased region" description="Basic and acidic residues" evidence="8">
    <location>
        <begin position="319"/>
        <end position="331"/>
    </location>
</feature>
<keyword evidence="5" id="KW-0862">Zinc</keyword>
<evidence type="ECO:0000256" key="5">
    <source>
        <dbReference type="ARBA" id="ARBA00022833"/>
    </source>
</evidence>
<keyword evidence="3" id="KW-0677">Repeat</keyword>
<dbReference type="PANTHER" id="PTHR24394">
    <property type="entry name" value="ZINC FINGER PROTEIN"/>
    <property type="match status" value="1"/>
</dbReference>
<evidence type="ECO:0000256" key="8">
    <source>
        <dbReference type="SAM" id="MobiDB-lite"/>
    </source>
</evidence>
<evidence type="ECO:0000313" key="10">
    <source>
        <dbReference type="EMBL" id="KAK7590634.1"/>
    </source>
</evidence>
<feature type="compositionally biased region" description="Basic and acidic residues" evidence="8">
    <location>
        <begin position="260"/>
        <end position="271"/>
    </location>
</feature>
<proteinExistence type="predicted"/>
<evidence type="ECO:0000259" key="9">
    <source>
        <dbReference type="PROSITE" id="PS50157"/>
    </source>
</evidence>
<comment type="subcellular location">
    <subcellularLocation>
        <location evidence="1">Nucleus</location>
    </subcellularLocation>
</comment>
<dbReference type="Proteomes" id="UP001367676">
    <property type="component" value="Unassembled WGS sequence"/>
</dbReference>
<feature type="region of interest" description="Disordered" evidence="8">
    <location>
        <begin position="260"/>
        <end position="299"/>
    </location>
</feature>
<dbReference type="GO" id="GO:0000981">
    <property type="term" value="F:DNA-binding transcription factor activity, RNA polymerase II-specific"/>
    <property type="evidence" value="ECO:0007669"/>
    <property type="project" value="TreeGrafter"/>
</dbReference>
<accession>A0AAN9TI43</accession>
<evidence type="ECO:0000256" key="6">
    <source>
        <dbReference type="ARBA" id="ARBA00023242"/>
    </source>
</evidence>
<dbReference type="EMBL" id="JBBCAQ010000022">
    <property type="protein sequence ID" value="KAK7590634.1"/>
    <property type="molecule type" value="Genomic_DNA"/>
</dbReference>
<dbReference type="PANTHER" id="PTHR24394:SF29">
    <property type="entry name" value="MYONEURIN"/>
    <property type="match status" value="1"/>
</dbReference>
<dbReference type="AlphaFoldDB" id="A0AAN9TI43"/>
<evidence type="ECO:0000313" key="11">
    <source>
        <dbReference type="Proteomes" id="UP001367676"/>
    </source>
</evidence>
<dbReference type="PROSITE" id="PS50157">
    <property type="entry name" value="ZINC_FINGER_C2H2_2"/>
    <property type="match status" value="1"/>
</dbReference>
<dbReference type="SUPFAM" id="SSF57667">
    <property type="entry name" value="beta-beta-alpha zinc fingers"/>
    <property type="match status" value="1"/>
</dbReference>
<evidence type="ECO:0000256" key="4">
    <source>
        <dbReference type="ARBA" id="ARBA00022771"/>
    </source>
</evidence>
<keyword evidence="4 7" id="KW-0863">Zinc-finger</keyword>
<sequence>MNVTNPVICFVCNQKVTGEKVNLASSIATHSKVTLPEKISQLIGDDYVVAVTEQDCVCKRCASLLNHMDKLENELILVKRALTSNISTKYKINFNDGSFTSQAIANGGLKTDSASDYEDEARKVNPELSATSTPQVKKKPIQANKVVTTPKPARPPESVTKLKIYKCGFCSYQSKELSNVRLHMKIHIRSNKPEAGGDAGDKLNAIISGGIGGTVSSSPLLTPKNPMSVRRRVFRCQVCSASFDDRNKCLEHISRDHTAAGRKLVEQKQPQEEQSQLNNQTSSDHKMPDSTDVQLNVPSNDSAVVAVTRAEPSDIENGAELKEQQQQKDSLDELGSQEEMDTADPPSIALYSCDTCSNTFDNDVDFANHVNEHAKNGNVINVEQKLSTMQVDESLSSTKATATNFRPVATSTDLIRTSNDNETPKDSNMGLDIEAMIAALHSEGPENASDSMPSI</sequence>
<evidence type="ECO:0000256" key="7">
    <source>
        <dbReference type="PROSITE-ProRule" id="PRU00042"/>
    </source>
</evidence>